<keyword evidence="4" id="KW-0687">Ribonucleoprotein</keyword>
<dbReference type="InterPro" id="IPR050832">
    <property type="entry name" value="Bact_Acetyltransf"/>
</dbReference>
<proteinExistence type="predicted"/>
<evidence type="ECO:0000256" key="2">
    <source>
        <dbReference type="ARBA" id="ARBA00023315"/>
    </source>
</evidence>
<dbReference type="CDD" id="cd04301">
    <property type="entry name" value="NAT_SF"/>
    <property type="match status" value="1"/>
</dbReference>
<evidence type="ECO:0000313" key="5">
    <source>
        <dbReference type="Proteomes" id="UP000586947"/>
    </source>
</evidence>
<dbReference type="Gene3D" id="3.40.630.30">
    <property type="match status" value="1"/>
</dbReference>
<gene>
    <name evidence="4" type="ORF">HNR20_004306</name>
</gene>
<comment type="caution">
    <text evidence="4">The sequence shown here is derived from an EMBL/GenBank/DDBJ whole genome shotgun (WGS) entry which is preliminary data.</text>
</comment>
<dbReference type="AlphaFoldDB" id="A0A840W9V5"/>
<organism evidence="4 5">
    <name type="scientific">Micromonospora parathelypteridis</name>
    <dbReference type="NCBI Taxonomy" id="1839617"/>
    <lineage>
        <taxon>Bacteria</taxon>
        <taxon>Bacillati</taxon>
        <taxon>Actinomycetota</taxon>
        <taxon>Actinomycetes</taxon>
        <taxon>Micromonosporales</taxon>
        <taxon>Micromonosporaceae</taxon>
        <taxon>Micromonospora</taxon>
    </lineage>
</organism>
<reference evidence="4 5" key="1">
    <citation type="submission" date="2020-08" db="EMBL/GenBank/DDBJ databases">
        <title>Sequencing the genomes of 1000 actinobacteria strains.</title>
        <authorList>
            <person name="Klenk H.-P."/>
        </authorList>
    </citation>
    <scope>NUCLEOTIDE SEQUENCE [LARGE SCALE GENOMIC DNA]</scope>
    <source>
        <strain evidence="4 5">DSM 103125</strain>
    </source>
</reference>
<protein>
    <submittedName>
        <fullName evidence="4">Ribosomal protein S18 acetylase RimI-like enzyme</fullName>
    </submittedName>
</protein>
<dbReference type="PROSITE" id="PS51186">
    <property type="entry name" value="GNAT"/>
    <property type="match status" value="1"/>
</dbReference>
<evidence type="ECO:0000259" key="3">
    <source>
        <dbReference type="PROSITE" id="PS51186"/>
    </source>
</evidence>
<dbReference type="Proteomes" id="UP000586947">
    <property type="component" value="Unassembled WGS sequence"/>
</dbReference>
<evidence type="ECO:0000256" key="1">
    <source>
        <dbReference type="ARBA" id="ARBA00022679"/>
    </source>
</evidence>
<dbReference type="GO" id="GO:0016747">
    <property type="term" value="F:acyltransferase activity, transferring groups other than amino-acyl groups"/>
    <property type="evidence" value="ECO:0007669"/>
    <property type="project" value="InterPro"/>
</dbReference>
<feature type="domain" description="N-acetyltransferase" evidence="3">
    <location>
        <begin position="9"/>
        <end position="168"/>
    </location>
</feature>
<dbReference type="PANTHER" id="PTHR43877">
    <property type="entry name" value="AMINOALKYLPHOSPHONATE N-ACETYLTRANSFERASE-RELATED-RELATED"/>
    <property type="match status" value="1"/>
</dbReference>
<dbReference type="GO" id="GO:0005840">
    <property type="term" value="C:ribosome"/>
    <property type="evidence" value="ECO:0007669"/>
    <property type="project" value="UniProtKB-KW"/>
</dbReference>
<dbReference type="SUPFAM" id="SSF55729">
    <property type="entry name" value="Acyl-CoA N-acyltransferases (Nat)"/>
    <property type="match status" value="1"/>
</dbReference>
<dbReference type="InterPro" id="IPR000182">
    <property type="entry name" value="GNAT_dom"/>
</dbReference>
<dbReference type="Pfam" id="PF00583">
    <property type="entry name" value="Acetyltransf_1"/>
    <property type="match status" value="1"/>
</dbReference>
<name>A0A840W9V5_9ACTN</name>
<dbReference type="EMBL" id="JACHDP010000001">
    <property type="protein sequence ID" value="MBB5479801.1"/>
    <property type="molecule type" value="Genomic_DNA"/>
</dbReference>
<keyword evidence="1" id="KW-0808">Transferase</keyword>
<sequence length="180" mass="19190">MISSTALSPTIRPAAASDDEALLALHRTSWTAGSGFPSARSEEMSTYFTGRRKPETHLVAEQDGAIVGYVSVEPKLPFTEAAHVYALWSLVVSAQARRLGIASALLAAAEQVALERGATKLSLRVLGSNLPAQRLYERHGYVLEGRHAAEFLIDGEYVDDLALAKSLRQASDQASGPVAG</sequence>
<keyword evidence="4" id="KW-0689">Ribosomal protein</keyword>
<keyword evidence="2" id="KW-0012">Acyltransferase</keyword>
<evidence type="ECO:0000313" key="4">
    <source>
        <dbReference type="EMBL" id="MBB5479801.1"/>
    </source>
</evidence>
<dbReference type="InterPro" id="IPR016181">
    <property type="entry name" value="Acyl_CoA_acyltransferase"/>
</dbReference>
<keyword evidence="5" id="KW-1185">Reference proteome</keyword>
<dbReference type="RefSeq" id="WP_184182842.1">
    <property type="nucleotide sequence ID" value="NZ_BMNF01000007.1"/>
</dbReference>
<accession>A0A840W9V5</accession>